<gene>
    <name evidence="2" type="ORF">Q7X28_03545</name>
</gene>
<name>A0AA90N7G2_9ACTN</name>
<reference evidence="2" key="1">
    <citation type="submission" date="2023-08" db="EMBL/GenBank/DDBJ databases">
        <title>The draft genome of Tsukamurella strandjordii strain 050030.</title>
        <authorList>
            <person name="Zhao F."/>
            <person name="Feng Y."/>
            <person name="Zong Z."/>
        </authorList>
    </citation>
    <scope>NUCLEOTIDE SEQUENCE</scope>
    <source>
        <strain evidence="2">050030</strain>
    </source>
</reference>
<dbReference type="Pfam" id="PF06114">
    <property type="entry name" value="Peptidase_M78"/>
    <property type="match status" value="1"/>
</dbReference>
<dbReference type="Proteomes" id="UP001178281">
    <property type="component" value="Unassembled WGS sequence"/>
</dbReference>
<accession>A0AA90N7G2</accession>
<proteinExistence type="predicted"/>
<dbReference type="AlphaFoldDB" id="A0AA90N7G2"/>
<dbReference type="Gene3D" id="1.10.10.2910">
    <property type="match status" value="1"/>
</dbReference>
<protein>
    <submittedName>
        <fullName evidence="2">ImmA/IrrE family metallo-endopeptidase</fullName>
    </submittedName>
</protein>
<feature type="domain" description="IrrE N-terminal-like" evidence="1">
    <location>
        <begin position="13"/>
        <end position="95"/>
    </location>
</feature>
<comment type="caution">
    <text evidence="2">The sequence shown here is derived from an EMBL/GenBank/DDBJ whole genome shotgun (WGS) entry which is preliminary data.</text>
</comment>
<dbReference type="EMBL" id="JAUTIX010000001">
    <property type="protein sequence ID" value="MDP0396992.1"/>
    <property type="molecule type" value="Genomic_DNA"/>
</dbReference>
<organism evidence="2 3">
    <name type="scientific">Tsukamurella strandjordii</name>
    <dbReference type="NCBI Taxonomy" id="147577"/>
    <lineage>
        <taxon>Bacteria</taxon>
        <taxon>Bacillati</taxon>
        <taxon>Actinomycetota</taxon>
        <taxon>Actinomycetes</taxon>
        <taxon>Mycobacteriales</taxon>
        <taxon>Tsukamurellaceae</taxon>
        <taxon>Tsukamurella</taxon>
    </lineage>
</organism>
<sequence length="127" mass="13763">MIELLTARTGRQIRLMPADFGASAVFGMVVRLGQGDVVMFDRATPGTHQLFTVFHELGHVILDHRLAGPDEIAEGATCTASTGDERAAEYFAARLSHLLRVRSVRTTDPGTAADRITDTLAGGRVWK</sequence>
<evidence type="ECO:0000313" key="3">
    <source>
        <dbReference type="Proteomes" id="UP001178281"/>
    </source>
</evidence>
<dbReference type="InterPro" id="IPR010359">
    <property type="entry name" value="IrrE_HExxH"/>
</dbReference>
<keyword evidence="3" id="KW-1185">Reference proteome</keyword>
<evidence type="ECO:0000259" key="1">
    <source>
        <dbReference type="Pfam" id="PF06114"/>
    </source>
</evidence>
<evidence type="ECO:0000313" key="2">
    <source>
        <dbReference type="EMBL" id="MDP0396992.1"/>
    </source>
</evidence>
<dbReference type="RefSeq" id="WP_305110293.1">
    <property type="nucleotide sequence ID" value="NZ_JAUTIX010000001.1"/>
</dbReference>